<protein>
    <recommendedName>
        <fullName evidence="1">Reverse transcriptase domain-containing protein</fullName>
    </recommendedName>
</protein>
<dbReference type="PROSITE" id="PS50878">
    <property type="entry name" value="RT_POL"/>
    <property type="match status" value="1"/>
</dbReference>
<dbReference type="PANTHER" id="PTHR33064">
    <property type="entry name" value="POL PROTEIN"/>
    <property type="match status" value="1"/>
</dbReference>
<dbReference type="OrthoDB" id="6430384at2759"/>
<dbReference type="SUPFAM" id="SSF56672">
    <property type="entry name" value="DNA/RNA polymerases"/>
    <property type="match status" value="1"/>
</dbReference>
<name>A0A4Y2NPJ6_ARAVE</name>
<dbReference type="EMBL" id="BGPR01009512">
    <property type="protein sequence ID" value="GBN40470.1"/>
    <property type="molecule type" value="Genomic_DNA"/>
</dbReference>
<dbReference type="Proteomes" id="UP000499080">
    <property type="component" value="Unassembled WGS sequence"/>
</dbReference>
<dbReference type="InterPro" id="IPR000477">
    <property type="entry name" value="RT_dom"/>
</dbReference>
<dbReference type="Gene3D" id="3.10.10.10">
    <property type="entry name" value="HIV Type 1 Reverse Transcriptase, subunit A, domain 1"/>
    <property type="match status" value="1"/>
</dbReference>
<accession>A0A4Y2NPJ6</accession>
<feature type="domain" description="Reverse transcriptase" evidence="1">
    <location>
        <begin position="1"/>
        <end position="104"/>
    </location>
</feature>
<organism evidence="2 3">
    <name type="scientific">Araneus ventricosus</name>
    <name type="common">Orbweaver spider</name>
    <name type="synonym">Epeira ventricosa</name>
    <dbReference type="NCBI Taxonomy" id="182803"/>
    <lineage>
        <taxon>Eukaryota</taxon>
        <taxon>Metazoa</taxon>
        <taxon>Ecdysozoa</taxon>
        <taxon>Arthropoda</taxon>
        <taxon>Chelicerata</taxon>
        <taxon>Arachnida</taxon>
        <taxon>Araneae</taxon>
        <taxon>Araneomorphae</taxon>
        <taxon>Entelegynae</taxon>
        <taxon>Araneoidea</taxon>
        <taxon>Araneidae</taxon>
        <taxon>Araneus</taxon>
    </lineage>
</organism>
<dbReference type="AlphaFoldDB" id="A0A4Y2NPJ6"/>
<dbReference type="Gene3D" id="3.30.70.270">
    <property type="match status" value="1"/>
</dbReference>
<dbReference type="CDD" id="cd01647">
    <property type="entry name" value="RT_LTR"/>
    <property type="match status" value="1"/>
</dbReference>
<dbReference type="PANTHER" id="PTHR33064:SF37">
    <property type="entry name" value="RIBONUCLEASE H"/>
    <property type="match status" value="1"/>
</dbReference>
<dbReference type="InterPro" id="IPR043502">
    <property type="entry name" value="DNA/RNA_pol_sf"/>
</dbReference>
<sequence length="104" mass="11898">MKITEVGYSVYTSLTILVEAPGKELRPCEDYRNVNKMTRTKFYPLPNIEEIETVSSAKYIAVLDLSKGYWQIPMSKNAQRLSAFVTNFVTYIPLRMPFGLKNAP</sequence>
<gene>
    <name evidence="2" type="ORF">AVEN_239057_1</name>
</gene>
<keyword evidence="3" id="KW-1185">Reference proteome</keyword>
<evidence type="ECO:0000313" key="2">
    <source>
        <dbReference type="EMBL" id="GBN40470.1"/>
    </source>
</evidence>
<evidence type="ECO:0000259" key="1">
    <source>
        <dbReference type="PROSITE" id="PS50878"/>
    </source>
</evidence>
<dbReference type="Pfam" id="PF00078">
    <property type="entry name" value="RVT_1"/>
    <property type="match status" value="1"/>
</dbReference>
<comment type="caution">
    <text evidence="2">The sequence shown here is derived from an EMBL/GenBank/DDBJ whole genome shotgun (WGS) entry which is preliminary data.</text>
</comment>
<dbReference type="InterPro" id="IPR051320">
    <property type="entry name" value="Viral_Replic_Matur_Polypro"/>
</dbReference>
<evidence type="ECO:0000313" key="3">
    <source>
        <dbReference type="Proteomes" id="UP000499080"/>
    </source>
</evidence>
<reference evidence="2 3" key="1">
    <citation type="journal article" date="2019" name="Sci. Rep.">
        <title>Orb-weaving spider Araneus ventricosus genome elucidates the spidroin gene catalogue.</title>
        <authorList>
            <person name="Kono N."/>
            <person name="Nakamura H."/>
            <person name="Ohtoshi R."/>
            <person name="Moran D.A.P."/>
            <person name="Shinohara A."/>
            <person name="Yoshida Y."/>
            <person name="Fujiwara M."/>
            <person name="Mori M."/>
            <person name="Tomita M."/>
            <person name="Arakawa K."/>
        </authorList>
    </citation>
    <scope>NUCLEOTIDE SEQUENCE [LARGE SCALE GENOMIC DNA]</scope>
</reference>
<dbReference type="InterPro" id="IPR043128">
    <property type="entry name" value="Rev_trsase/Diguanyl_cyclase"/>
</dbReference>
<dbReference type="GO" id="GO:0071897">
    <property type="term" value="P:DNA biosynthetic process"/>
    <property type="evidence" value="ECO:0007669"/>
    <property type="project" value="UniProtKB-ARBA"/>
</dbReference>
<proteinExistence type="predicted"/>